<name>A0A1Y2CPP6_9FUNG</name>
<evidence type="ECO:0000259" key="2">
    <source>
        <dbReference type="Pfam" id="PF03109"/>
    </source>
</evidence>
<dbReference type="EMBL" id="MCGO01000010">
    <property type="protein sequence ID" value="ORY49008.1"/>
    <property type="molecule type" value="Genomic_DNA"/>
</dbReference>
<comment type="caution">
    <text evidence="3">The sequence shown here is derived from an EMBL/GenBank/DDBJ whole genome shotgun (WGS) entry which is preliminary data.</text>
</comment>
<evidence type="ECO:0000313" key="3">
    <source>
        <dbReference type="EMBL" id="ORY49008.1"/>
    </source>
</evidence>
<feature type="transmembrane region" description="Helical" evidence="1">
    <location>
        <begin position="122"/>
        <end position="146"/>
    </location>
</feature>
<dbReference type="AlphaFoldDB" id="A0A1Y2CPP6"/>
<dbReference type="PANTHER" id="PTHR45890:SF1">
    <property type="entry name" value="AARF DOMAIN CONTAINING KINASE 2"/>
    <property type="match status" value="1"/>
</dbReference>
<dbReference type="OrthoDB" id="1290869at2759"/>
<reference evidence="3 4" key="1">
    <citation type="submission" date="2016-07" db="EMBL/GenBank/DDBJ databases">
        <title>Pervasive Adenine N6-methylation of Active Genes in Fungi.</title>
        <authorList>
            <consortium name="DOE Joint Genome Institute"/>
            <person name="Mondo S.J."/>
            <person name="Dannebaum R.O."/>
            <person name="Kuo R.C."/>
            <person name="Labutti K."/>
            <person name="Haridas S."/>
            <person name="Kuo A."/>
            <person name="Salamov A."/>
            <person name="Ahrendt S.R."/>
            <person name="Lipzen A."/>
            <person name="Sullivan W."/>
            <person name="Andreopoulos W.B."/>
            <person name="Clum A."/>
            <person name="Lindquist E."/>
            <person name="Daum C."/>
            <person name="Ramamoorthy G.K."/>
            <person name="Gryganskyi A."/>
            <person name="Culley D."/>
            <person name="Magnuson J.K."/>
            <person name="James T.Y."/>
            <person name="O'Malley M.A."/>
            <person name="Stajich J.E."/>
            <person name="Spatafora J.W."/>
            <person name="Visel A."/>
            <person name="Grigoriev I.V."/>
        </authorList>
    </citation>
    <scope>NUCLEOTIDE SEQUENCE [LARGE SCALE GENOMIC DNA]</scope>
    <source>
        <strain evidence="3 4">JEL800</strain>
    </source>
</reference>
<dbReference type="InterPro" id="IPR011009">
    <property type="entry name" value="Kinase-like_dom_sf"/>
</dbReference>
<organism evidence="3 4">
    <name type="scientific">Rhizoclosmatium globosum</name>
    <dbReference type="NCBI Taxonomy" id="329046"/>
    <lineage>
        <taxon>Eukaryota</taxon>
        <taxon>Fungi</taxon>
        <taxon>Fungi incertae sedis</taxon>
        <taxon>Chytridiomycota</taxon>
        <taxon>Chytridiomycota incertae sedis</taxon>
        <taxon>Chytridiomycetes</taxon>
        <taxon>Chytridiales</taxon>
        <taxon>Chytriomycetaceae</taxon>
        <taxon>Rhizoclosmatium</taxon>
    </lineage>
</organism>
<accession>A0A1Y2CPP6</accession>
<keyword evidence="1" id="KW-0812">Transmembrane</keyword>
<keyword evidence="1" id="KW-1133">Transmembrane helix</keyword>
<dbReference type="PANTHER" id="PTHR45890">
    <property type="entry name" value="AARF DOMAIN CONTAINING KINASE 2 (PREDICTED)"/>
    <property type="match status" value="1"/>
</dbReference>
<dbReference type="Proteomes" id="UP000193642">
    <property type="component" value="Unassembled WGS sequence"/>
</dbReference>
<feature type="domain" description="ABC1 atypical kinase-like" evidence="2">
    <location>
        <begin position="227"/>
        <end position="458"/>
    </location>
</feature>
<dbReference type="SUPFAM" id="SSF56112">
    <property type="entry name" value="Protein kinase-like (PK-like)"/>
    <property type="match status" value="1"/>
</dbReference>
<evidence type="ECO:0000313" key="4">
    <source>
        <dbReference type="Proteomes" id="UP000193642"/>
    </source>
</evidence>
<protein>
    <submittedName>
        <fullName evidence="3">ABC1-domain-containing protein</fullName>
    </submittedName>
</protein>
<dbReference type="InterPro" id="IPR004147">
    <property type="entry name" value="ABC1_dom"/>
</dbReference>
<proteinExistence type="predicted"/>
<dbReference type="STRING" id="329046.A0A1Y2CPP6"/>
<evidence type="ECO:0000256" key="1">
    <source>
        <dbReference type="SAM" id="Phobius"/>
    </source>
</evidence>
<dbReference type="InterPro" id="IPR052402">
    <property type="entry name" value="ADCK_kinase"/>
</dbReference>
<sequence>MYYINYSTNVWVPIVHHWANGTSPATAAAPAAAPPQLRSLTLIAHSRISSLAPTVAPQQDIAAITATSGPRTRWLQSRNTRSFGPAAVALKEDKEEEKALDVPSLQIVPVQQPHSVLFVASLVLRVVWLGFIFLPVLVALPLFMWLNSKTRARLYFYNLDSVRGLWFVQLLTWSLQSGGPAFIKLAQFAKSLGTARSWIPHSMIWTRRAFQKENVVVLGGAGVQLDAQTLHQLKDLFDEFDENPVGVGAIAQVCIVVFYTWYTKLFCSGYKARLKQSQKVVAVKILHPHVSDLINKDLIILEFAAHTLTYLFPNNLKWLSLPDEVAVFSAMMRSQTDLRTEANNLIQFRNHFKNWAVANSEGGGAVWFPQPILSSPSILVEEYIDAIPISRFLSVQHAPPSTDDLVVGSLSDASRLTTTNGTAFDVQLAKIGMRSFVKMLLVDNFCHADLHPGNIQISFVANHSDTVSGPEVLARLPVGVTSLVELDKLSDAEFMQTMDEFHKFDGKGVARLLVERQRQEIGDSPDGGVIDFDGFSDKMAVLLNRIRDSSLKLSTVSFSWILRQVFGMVRTHHVRLEGDFANVGVAVMLVEGVGRQLDPGVDLLEEVRGVVIREWVLAVGDLYAVRAVLEVYAYAKHIGREMVSGKWPVFAK</sequence>
<dbReference type="Pfam" id="PF03109">
    <property type="entry name" value="ABC1"/>
    <property type="match status" value="1"/>
</dbReference>
<keyword evidence="4" id="KW-1185">Reference proteome</keyword>
<keyword evidence="1" id="KW-0472">Membrane</keyword>
<gene>
    <name evidence="3" type="ORF">BCR33DRAFT_763471</name>
</gene>
<dbReference type="GO" id="GO:0005739">
    <property type="term" value="C:mitochondrion"/>
    <property type="evidence" value="ECO:0007669"/>
    <property type="project" value="TreeGrafter"/>
</dbReference>